<protein>
    <submittedName>
        <fullName evidence="1">Uncharacterized protein</fullName>
    </submittedName>
</protein>
<reference evidence="1" key="2">
    <citation type="journal article" date="2022" name="New Phytol.">
        <title>Evolutionary transition to the ectomycorrhizal habit in the genomes of a hyperdiverse lineage of mushroom-forming fungi.</title>
        <authorList>
            <person name="Looney B."/>
            <person name="Miyauchi S."/>
            <person name="Morin E."/>
            <person name="Drula E."/>
            <person name="Courty P.E."/>
            <person name="Kohler A."/>
            <person name="Kuo A."/>
            <person name="LaButti K."/>
            <person name="Pangilinan J."/>
            <person name="Lipzen A."/>
            <person name="Riley R."/>
            <person name="Andreopoulos W."/>
            <person name="He G."/>
            <person name="Johnson J."/>
            <person name="Nolan M."/>
            <person name="Tritt A."/>
            <person name="Barry K.W."/>
            <person name="Grigoriev I.V."/>
            <person name="Nagy L.G."/>
            <person name="Hibbett D."/>
            <person name="Henrissat B."/>
            <person name="Matheny P.B."/>
            <person name="Labbe J."/>
            <person name="Martin F.M."/>
        </authorList>
    </citation>
    <scope>NUCLEOTIDE SEQUENCE</scope>
    <source>
        <strain evidence="1">EC-137</strain>
    </source>
</reference>
<reference evidence="1" key="1">
    <citation type="submission" date="2021-02" db="EMBL/GenBank/DDBJ databases">
        <authorList>
            <consortium name="DOE Joint Genome Institute"/>
            <person name="Ahrendt S."/>
            <person name="Looney B.P."/>
            <person name="Miyauchi S."/>
            <person name="Morin E."/>
            <person name="Drula E."/>
            <person name="Courty P.E."/>
            <person name="Chicoki N."/>
            <person name="Fauchery L."/>
            <person name="Kohler A."/>
            <person name="Kuo A."/>
            <person name="Labutti K."/>
            <person name="Pangilinan J."/>
            <person name="Lipzen A."/>
            <person name="Riley R."/>
            <person name="Andreopoulos W."/>
            <person name="He G."/>
            <person name="Johnson J."/>
            <person name="Barry K.W."/>
            <person name="Grigoriev I.V."/>
            <person name="Nagy L."/>
            <person name="Hibbett D."/>
            <person name="Henrissat B."/>
            <person name="Matheny P.B."/>
            <person name="Labbe J."/>
            <person name="Martin F."/>
        </authorList>
    </citation>
    <scope>NUCLEOTIDE SEQUENCE</scope>
    <source>
        <strain evidence="1">EC-137</strain>
    </source>
</reference>
<evidence type="ECO:0000313" key="2">
    <source>
        <dbReference type="Proteomes" id="UP000814128"/>
    </source>
</evidence>
<proteinExistence type="predicted"/>
<dbReference type="Proteomes" id="UP000814128">
    <property type="component" value="Unassembled WGS sequence"/>
</dbReference>
<name>A0ACB8QSE2_9AGAM</name>
<comment type="caution">
    <text evidence="1">The sequence shown here is derived from an EMBL/GenBank/DDBJ whole genome shotgun (WGS) entry which is preliminary data.</text>
</comment>
<dbReference type="EMBL" id="MU273494">
    <property type="protein sequence ID" value="KAI0034809.1"/>
    <property type="molecule type" value="Genomic_DNA"/>
</dbReference>
<sequence>MIYSRRLMISRLPVTLATVLLASFLPAVQANCFRNYDDGFYDGERRCLSTGARIGIAIGVAIFAFILVLSIYYYTRSRSSRGGTVVIAQGAPAPNIAPPPLPPPTFYGALPSQTNFGRPPTSQGGFVDHGTAFAPPPGPPPAPAAAFAGPPDAPPEYMAPPPNSAAGTAARDAYSGSKAYQQV</sequence>
<accession>A0ACB8QSE2</accession>
<evidence type="ECO:0000313" key="1">
    <source>
        <dbReference type="EMBL" id="KAI0034809.1"/>
    </source>
</evidence>
<keyword evidence="2" id="KW-1185">Reference proteome</keyword>
<gene>
    <name evidence="1" type="ORF">K488DRAFT_83651</name>
</gene>
<organism evidence="1 2">
    <name type="scientific">Vararia minispora EC-137</name>
    <dbReference type="NCBI Taxonomy" id="1314806"/>
    <lineage>
        <taxon>Eukaryota</taxon>
        <taxon>Fungi</taxon>
        <taxon>Dikarya</taxon>
        <taxon>Basidiomycota</taxon>
        <taxon>Agaricomycotina</taxon>
        <taxon>Agaricomycetes</taxon>
        <taxon>Russulales</taxon>
        <taxon>Lachnocladiaceae</taxon>
        <taxon>Vararia</taxon>
    </lineage>
</organism>